<feature type="compositionally biased region" description="Polar residues" evidence="1">
    <location>
        <begin position="114"/>
        <end position="124"/>
    </location>
</feature>
<keyword evidence="3" id="KW-1185">Reference proteome</keyword>
<evidence type="ECO:0000313" key="2">
    <source>
        <dbReference type="EMBL" id="CAH2274376.1"/>
    </source>
</evidence>
<name>A0AAD1RMH4_PELCU</name>
<reference evidence="2" key="1">
    <citation type="submission" date="2022-03" db="EMBL/GenBank/DDBJ databases">
        <authorList>
            <person name="Alioto T."/>
            <person name="Alioto T."/>
            <person name="Gomez Garrido J."/>
        </authorList>
    </citation>
    <scope>NUCLEOTIDE SEQUENCE</scope>
</reference>
<evidence type="ECO:0000256" key="1">
    <source>
        <dbReference type="SAM" id="MobiDB-lite"/>
    </source>
</evidence>
<dbReference type="AlphaFoldDB" id="A0AAD1RMH4"/>
<evidence type="ECO:0000313" key="3">
    <source>
        <dbReference type="Proteomes" id="UP001295444"/>
    </source>
</evidence>
<proteinExistence type="predicted"/>
<dbReference type="EMBL" id="OW240914">
    <property type="protein sequence ID" value="CAH2274376.1"/>
    <property type="molecule type" value="Genomic_DNA"/>
</dbReference>
<feature type="region of interest" description="Disordered" evidence="1">
    <location>
        <begin position="20"/>
        <end position="56"/>
    </location>
</feature>
<sequence length="152" mass="16483">MSDTISHFITNAIMASNCNPEVSRPKASENKPIAQGGRKATAKTHHVGVHASKTDFTDRLHPVNIEVVGPPRKRATRQAKAAQTWKRAKALTDSSDSDSEEVLDESDEIGFNESEVSSPCQSPTRKPKSYDTPATSTSSTVREDQFGRSGSL</sequence>
<feature type="compositionally biased region" description="Acidic residues" evidence="1">
    <location>
        <begin position="95"/>
        <end position="110"/>
    </location>
</feature>
<gene>
    <name evidence="2" type="ORF">PECUL_23A038048</name>
</gene>
<dbReference type="Proteomes" id="UP001295444">
    <property type="component" value="Chromosome 03"/>
</dbReference>
<protein>
    <submittedName>
        <fullName evidence="2">Uncharacterized protein</fullName>
    </submittedName>
</protein>
<feature type="region of interest" description="Disordered" evidence="1">
    <location>
        <begin position="70"/>
        <end position="152"/>
    </location>
</feature>
<accession>A0AAD1RMH4</accession>
<organism evidence="2 3">
    <name type="scientific">Pelobates cultripes</name>
    <name type="common">Western spadefoot toad</name>
    <dbReference type="NCBI Taxonomy" id="61616"/>
    <lineage>
        <taxon>Eukaryota</taxon>
        <taxon>Metazoa</taxon>
        <taxon>Chordata</taxon>
        <taxon>Craniata</taxon>
        <taxon>Vertebrata</taxon>
        <taxon>Euteleostomi</taxon>
        <taxon>Amphibia</taxon>
        <taxon>Batrachia</taxon>
        <taxon>Anura</taxon>
        <taxon>Pelobatoidea</taxon>
        <taxon>Pelobatidae</taxon>
        <taxon>Pelobates</taxon>
    </lineage>
</organism>